<gene>
    <name evidence="3" type="ORF">H9868_02705</name>
</gene>
<comment type="caution">
    <text evidence="3">The sequence shown here is derived from an EMBL/GenBank/DDBJ whole genome shotgun (WGS) entry which is preliminary data.</text>
</comment>
<dbReference type="Proteomes" id="UP000824192">
    <property type="component" value="Unassembled WGS sequence"/>
</dbReference>
<dbReference type="AlphaFoldDB" id="A0A9D1RTR4"/>
<evidence type="ECO:0000256" key="2">
    <source>
        <dbReference type="SAM" id="SignalP"/>
    </source>
</evidence>
<sequence>MKRFGILWAAALILTLGLSGCSSPTTETTPTVRPTASADLNGGAGTGVDENQQTPVGDDMEQAGDDLKDAADSTGDAIKDAGDAVVDGAKNAANDMGRAMR</sequence>
<evidence type="ECO:0000313" key="4">
    <source>
        <dbReference type="Proteomes" id="UP000824192"/>
    </source>
</evidence>
<feature type="chain" id="PRO_5039601318" description="Lipoprotein" evidence="2">
    <location>
        <begin position="25"/>
        <end position="101"/>
    </location>
</feature>
<proteinExistence type="predicted"/>
<reference evidence="3" key="2">
    <citation type="submission" date="2021-04" db="EMBL/GenBank/DDBJ databases">
        <authorList>
            <person name="Gilroy R."/>
        </authorList>
    </citation>
    <scope>NUCLEOTIDE SEQUENCE</scope>
    <source>
        <strain evidence="3">ChiGjej6B6-1540</strain>
    </source>
</reference>
<dbReference type="PROSITE" id="PS51257">
    <property type="entry name" value="PROKAR_LIPOPROTEIN"/>
    <property type="match status" value="1"/>
</dbReference>
<organism evidence="3 4">
    <name type="scientific">Candidatus Flavonifractor merdipullorum</name>
    <dbReference type="NCBI Taxonomy" id="2838590"/>
    <lineage>
        <taxon>Bacteria</taxon>
        <taxon>Bacillati</taxon>
        <taxon>Bacillota</taxon>
        <taxon>Clostridia</taxon>
        <taxon>Eubacteriales</taxon>
        <taxon>Oscillospiraceae</taxon>
        <taxon>Flavonifractor</taxon>
    </lineage>
</organism>
<feature type="signal peptide" evidence="2">
    <location>
        <begin position="1"/>
        <end position="24"/>
    </location>
</feature>
<name>A0A9D1RTR4_9FIRM</name>
<accession>A0A9D1RTR4</accession>
<evidence type="ECO:0000256" key="1">
    <source>
        <dbReference type="SAM" id="MobiDB-lite"/>
    </source>
</evidence>
<feature type="region of interest" description="Disordered" evidence="1">
    <location>
        <begin position="19"/>
        <end position="85"/>
    </location>
</feature>
<evidence type="ECO:0000313" key="3">
    <source>
        <dbReference type="EMBL" id="HIW93430.1"/>
    </source>
</evidence>
<reference evidence="3" key="1">
    <citation type="journal article" date="2021" name="PeerJ">
        <title>Extensive microbial diversity within the chicken gut microbiome revealed by metagenomics and culture.</title>
        <authorList>
            <person name="Gilroy R."/>
            <person name="Ravi A."/>
            <person name="Getino M."/>
            <person name="Pursley I."/>
            <person name="Horton D.L."/>
            <person name="Alikhan N.F."/>
            <person name="Baker D."/>
            <person name="Gharbi K."/>
            <person name="Hall N."/>
            <person name="Watson M."/>
            <person name="Adriaenssens E.M."/>
            <person name="Foster-Nyarko E."/>
            <person name="Jarju S."/>
            <person name="Secka A."/>
            <person name="Antonio M."/>
            <person name="Oren A."/>
            <person name="Chaudhuri R.R."/>
            <person name="La Ragione R."/>
            <person name="Hildebrand F."/>
            <person name="Pallen M.J."/>
        </authorList>
    </citation>
    <scope>NUCLEOTIDE SEQUENCE</scope>
    <source>
        <strain evidence="3">ChiGjej6B6-1540</strain>
    </source>
</reference>
<feature type="compositionally biased region" description="Basic and acidic residues" evidence="1">
    <location>
        <begin position="65"/>
        <end position="82"/>
    </location>
</feature>
<keyword evidence="2" id="KW-0732">Signal</keyword>
<evidence type="ECO:0008006" key="5">
    <source>
        <dbReference type="Google" id="ProtNLM"/>
    </source>
</evidence>
<protein>
    <recommendedName>
        <fullName evidence="5">Lipoprotein</fullName>
    </recommendedName>
</protein>
<dbReference type="EMBL" id="DXGA01000061">
    <property type="protein sequence ID" value="HIW93430.1"/>
    <property type="molecule type" value="Genomic_DNA"/>
</dbReference>
<feature type="compositionally biased region" description="Low complexity" evidence="1">
    <location>
        <begin position="24"/>
        <end position="35"/>
    </location>
</feature>